<keyword evidence="3" id="KW-1185">Reference proteome</keyword>
<dbReference type="Proteomes" id="UP000241690">
    <property type="component" value="Unassembled WGS sequence"/>
</dbReference>
<accession>A0A2T4AQ77</accession>
<dbReference type="EMBL" id="KZ679676">
    <property type="protein sequence ID" value="PTB59088.1"/>
    <property type="molecule type" value="Genomic_DNA"/>
</dbReference>
<protein>
    <submittedName>
        <fullName evidence="2">Uncharacterized protein</fullName>
    </submittedName>
</protein>
<name>A0A2T4AQ77_TRIHA</name>
<dbReference type="RefSeq" id="XP_024778765.1">
    <property type="nucleotide sequence ID" value="XM_024914119.1"/>
</dbReference>
<feature type="region of interest" description="Disordered" evidence="1">
    <location>
        <begin position="1"/>
        <end position="26"/>
    </location>
</feature>
<sequence>MRYPHTLAESAHTDAPANRTSSASAMAPYRNFSGVARPAQIERQGRPCTRAKCPSCCSPQMTFCMQRHSNLPRQNDLFR</sequence>
<organism evidence="2 3">
    <name type="scientific">Trichoderma harzianum CBS 226.95</name>
    <dbReference type="NCBI Taxonomy" id="983964"/>
    <lineage>
        <taxon>Eukaryota</taxon>
        <taxon>Fungi</taxon>
        <taxon>Dikarya</taxon>
        <taxon>Ascomycota</taxon>
        <taxon>Pezizomycotina</taxon>
        <taxon>Sordariomycetes</taxon>
        <taxon>Hypocreomycetidae</taxon>
        <taxon>Hypocreales</taxon>
        <taxon>Hypocreaceae</taxon>
        <taxon>Trichoderma</taxon>
    </lineage>
</organism>
<dbReference type="AlphaFoldDB" id="A0A2T4AQ77"/>
<evidence type="ECO:0000256" key="1">
    <source>
        <dbReference type="SAM" id="MobiDB-lite"/>
    </source>
</evidence>
<proteinExistence type="predicted"/>
<dbReference type="GeneID" id="36622684"/>
<reference evidence="2 3" key="1">
    <citation type="submission" date="2016-07" db="EMBL/GenBank/DDBJ databases">
        <title>Multiple horizontal gene transfer events from other fungi enriched the ability of initially mycotrophic Trichoderma (Ascomycota) to feed on dead plant biomass.</title>
        <authorList>
            <consortium name="DOE Joint Genome Institute"/>
            <person name="Aerts A."/>
            <person name="Atanasova L."/>
            <person name="Chenthamara K."/>
            <person name="Zhang J."/>
            <person name="Grujic M."/>
            <person name="Henrissat B."/>
            <person name="Kuo A."/>
            <person name="Salamov A."/>
            <person name="Lipzen A."/>
            <person name="Labutti K."/>
            <person name="Barry K."/>
            <person name="Miao Y."/>
            <person name="Rahimi M.J."/>
            <person name="Shen Q."/>
            <person name="Grigoriev I.V."/>
            <person name="Kubicek C.P."/>
            <person name="Druzhinina I.S."/>
        </authorList>
    </citation>
    <scope>NUCLEOTIDE SEQUENCE [LARGE SCALE GENOMIC DNA]</scope>
    <source>
        <strain evidence="2 3">CBS 226.95</strain>
    </source>
</reference>
<evidence type="ECO:0000313" key="2">
    <source>
        <dbReference type="EMBL" id="PTB59088.1"/>
    </source>
</evidence>
<evidence type="ECO:0000313" key="3">
    <source>
        <dbReference type="Proteomes" id="UP000241690"/>
    </source>
</evidence>
<gene>
    <name evidence="2" type="ORF">M431DRAFT_294794</name>
</gene>